<sequence>MFLYAILFALSTLIMSAESETNEITFNLPEFFQQKDINKDGVLDKTEHKLSLKDLFYIDKFGLETLIKFKK</sequence>
<dbReference type="InterPro" id="IPR011992">
    <property type="entry name" value="EF-hand-dom_pair"/>
</dbReference>
<protein>
    <recommendedName>
        <fullName evidence="4">EF-hand domain-containing protein</fullName>
    </recommendedName>
</protein>
<accession>A0A0B7ADP1</accession>
<evidence type="ECO:0000313" key="2">
    <source>
        <dbReference type="EMBL" id="CEK78873.1"/>
    </source>
</evidence>
<proteinExistence type="predicted"/>
<organism evidence="2">
    <name type="scientific">Arion vulgaris</name>
    <dbReference type="NCBI Taxonomy" id="1028688"/>
    <lineage>
        <taxon>Eukaryota</taxon>
        <taxon>Metazoa</taxon>
        <taxon>Spiralia</taxon>
        <taxon>Lophotrochozoa</taxon>
        <taxon>Mollusca</taxon>
        <taxon>Gastropoda</taxon>
        <taxon>Heterobranchia</taxon>
        <taxon>Euthyneura</taxon>
        <taxon>Panpulmonata</taxon>
        <taxon>Eupulmonata</taxon>
        <taxon>Stylommatophora</taxon>
        <taxon>Helicina</taxon>
        <taxon>Arionoidea</taxon>
        <taxon>Arionidae</taxon>
        <taxon>Arion</taxon>
    </lineage>
</organism>
<dbReference type="EMBL" id="HACG01032011">
    <property type="protein sequence ID" value="CEK78876.1"/>
    <property type="molecule type" value="Transcribed_RNA"/>
</dbReference>
<gene>
    <name evidence="2" type="primary">ORF112401</name>
    <name evidence="3" type="synonym">ORF112407</name>
</gene>
<keyword evidence="1" id="KW-0732">Signal</keyword>
<evidence type="ECO:0000313" key="3">
    <source>
        <dbReference type="EMBL" id="CEK78876.1"/>
    </source>
</evidence>
<reference evidence="2" key="1">
    <citation type="submission" date="2014-12" db="EMBL/GenBank/DDBJ databases">
        <title>Insight into the proteome of Arion vulgaris.</title>
        <authorList>
            <person name="Aradska J."/>
            <person name="Bulat T."/>
            <person name="Smidak R."/>
            <person name="Sarate P."/>
            <person name="Gangsoo J."/>
            <person name="Sialana F."/>
            <person name="Bilban M."/>
            <person name="Lubec G."/>
        </authorList>
    </citation>
    <scope>NUCLEOTIDE SEQUENCE</scope>
    <source>
        <tissue evidence="2">Skin</tissue>
    </source>
</reference>
<evidence type="ECO:0000256" key="1">
    <source>
        <dbReference type="SAM" id="SignalP"/>
    </source>
</evidence>
<feature type="chain" id="PRO_5007391402" description="EF-hand domain-containing protein" evidence="1">
    <location>
        <begin position="20"/>
        <end position="71"/>
    </location>
</feature>
<dbReference type="AlphaFoldDB" id="A0A0B7ADP1"/>
<name>A0A0B7ADP1_9EUPU</name>
<evidence type="ECO:0008006" key="4">
    <source>
        <dbReference type="Google" id="ProtNLM"/>
    </source>
</evidence>
<dbReference type="SUPFAM" id="SSF47473">
    <property type="entry name" value="EF-hand"/>
    <property type="match status" value="1"/>
</dbReference>
<feature type="signal peptide" evidence="1">
    <location>
        <begin position="1"/>
        <end position="19"/>
    </location>
</feature>
<dbReference type="EMBL" id="HACG01032008">
    <property type="protein sequence ID" value="CEK78873.1"/>
    <property type="molecule type" value="Transcribed_RNA"/>
</dbReference>